<dbReference type="EMBL" id="VSSQ01114343">
    <property type="protein sequence ID" value="MPN50298.1"/>
    <property type="molecule type" value="Genomic_DNA"/>
</dbReference>
<evidence type="ECO:0000313" key="1">
    <source>
        <dbReference type="EMBL" id="MPN50298.1"/>
    </source>
</evidence>
<name>A0A645IG64_9ZZZZ</name>
<dbReference type="AlphaFoldDB" id="A0A645IG64"/>
<proteinExistence type="predicted"/>
<organism evidence="1">
    <name type="scientific">bioreactor metagenome</name>
    <dbReference type="NCBI Taxonomy" id="1076179"/>
    <lineage>
        <taxon>unclassified sequences</taxon>
        <taxon>metagenomes</taxon>
        <taxon>ecological metagenomes</taxon>
    </lineage>
</organism>
<gene>
    <name evidence="1" type="ORF">SDC9_197924</name>
</gene>
<reference evidence="1" key="1">
    <citation type="submission" date="2019-08" db="EMBL/GenBank/DDBJ databases">
        <authorList>
            <person name="Kucharzyk K."/>
            <person name="Murdoch R.W."/>
            <person name="Higgins S."/>
            <person name="Loffler F."/>
        </authorList>
    </citation>
    <scope>NUCLEOTIDE SEQUENCE</scope>
</reference>
<comment type="caution">
    <text evidence="1">The sequence shown here is derived from an EMBL/GenBank/DDBJ whole genome shotgun (WGS) entry which is preliminary data.</text>
</comment>
<protein>
    <submittedName>
        <fullName evidence="1">Uncharacterized protein</fullName>
    </submittedName>
</protein>
<accession>A0A645IG64</accession>
<sequence length="121" mass="14421">MKSVNVILNVTNGIVAKEKDFFIRAFGETEDEFLEILAMPDDFIRYRDYFEHYNLVQKWRYLYRGLTEDEKQELLNILSSVKTETLVPDLPHSGGLNVILQFYGIRKNKMEKSKLFYLRNF</sequence>